<name>I0YTT3_COCSC</name>
<dbReference type="GeneID" id="17039787"/>
<evidence type="ECO:0000313" key="1">
    <source>
        <dbReference type="EMBL" id="EIE21802.1"/>
    </source>
</evidence>
<dbReference type="eggNOG" id="ENOG502S0X3">
    <property type="taxonomic scope" value="Eukaryota"/>
</dbReference>
<dbReference type="Proteomes" id="UP000007264">
    <property type="component" value="Unassembled WGS sequence"/>
</dbReference>
<proteinExistence type="predicted"/>
<dbReference type="KEGG" id="csl:COCSUDRAFT_66688"/>
<evidence type="ECO:0008006" key="3">
    <source>
        <dbReference type="Google" id="ProtNLM"/>
    </source>
</evidence>
<reference evidence="1 2" key="1">
    <citation type="journal article" date="2012" name="Genome Biol.">
        <title>The genome of the polar eukaryotic microalga coccomyxa subellipsoidea reveals traits of cold adaptation.</title>
        <authorList>
            <person name="Blanc G."/>
            <person name="Agarkova I."/>
            <person name="Grimwood J."/>
            <person name="Kuo A."/>
            <person name="Brueggeman A."/>
            <person name="Dunigan D."/>
            <person name="Gurnon J."/>
            <person name="Ladunga I."/>
            <person name="Lindquist E."/>
            <person name="Lucas S."/>
            <person name="Pangilinan J."/>
            <person name="Proschold T."/>
            <person name="Salamov A."/>
            <person name="Schmutz J."/>
            <person name="Weeks D."/>
            <person name="Yamada T."/>
            <person name="Claverie J.M."/>
            <person name="Grigoriev I."/>
            <person name="Van Etten J."/>
            <person name="Lomsadze A."/>
            <person name="Borodovsky M."/>
        </authorList>
    </citation>
    <scope>NUCLEOTIDE SEQUENCE [LARGE SCALE GENOMIC DNA]</scope>
    <source>
        <strain evidence="1 2">C-169</strain>
    </source>
</reference>
<accession>I0YTT3</accession>
<comment type="caution">
    <text evidence="1">The sequence shown here is derived from an EMBL/GenBank/DDBJ whole genome shotgun (WGS) entry which is preliminary data.</text>
</comment>
<gene>
    <name evidence="1" type="ORF">COCSUDRAFT_66688</name>
</gene>
<dbReference type="OrthoDB" id="5982at2759"/>
<evidence type="ECO:0000313" key="2">
    <source>
        <dbReference type="Proteomes" id="UP000007264"/>
    </source>
</evidence>
<protein>
    <recommendedName>
        <fullName evidence="3">GIY-YIG domain-containing protein</fullName>
    </recommendedName>
</protein>
<dbReference type="STRING" id="574566.I0YTT3"/>
<organism evidence="1 2">
    <name type="scientific">Coccomyxa subellipsoidea (strain C-169)</name>
    <name type="common">Green microalga</name>
    <dbReference type="NCBI Taxonomy" id="574566"/>
    <lineage>
        <taxon>Eukaryota</taxon>
        <taxon>Viridiplantae</taxon>
        <taxon>Chlorophyta</taxon>
        <taxon>core chlorophytes</taxon>
        <taxon>Trebouxiophyceae</taxon>
        <taxon>Trebouxiophyceae incertae sedis</taxon>
        <taxon>Coccomyxaceae</taxon>
        <taxon>Coccomyxa</taxon>
        <taxon>Coccomyxa subellipsoidea</taxon>
    </lineage>
</organism>
<dbReference type="EMBL" id="AGSI01000011">
    <property type="protein sequence ID" value="EIE21802.1"/>
    <property type="molecule type" value="Genomic_DNA"/>
</dbReference>
<keyword evidence="2" id="KW-1185">Reference proteome</keyword>
<dbReference type="AlphaFoldDB" id="I0YTT3"/>
<dbReference type="RefSeq" id="XP_005646346.1">
    <property type="nucleotide sequence ID" value="XM_005646289.1"/>
</dbReference>
<sequence length="407" mass="45630">MADTLAGPSHFQVLPRASLKHSGRQYHKRIPALKIPKGRALSGKTDEQVLFQSGAASCRGAHARNRAMLSCAAASAEPAASSTLSELDLVPVLNLQGMIEPEVPAGTAASVFAIFDEGKKLQFVGFSKDLRNSLRTVFSRRPDKAFFYKAVNLPQLDQNEMVAIRTAWFEEVGGAPTGNKLAMERKAWSEPVAAGAISERGRLEAAKSQALELLVMIKSRGCKEEFVAKPDLLLEGKVDFEPAAALTEEELAQRREQAAQLSKATRTVAFTLDDEPSQFELRIRNNYKTNGGRMFDVNVTFEDRETTHRVIVGKEYYEDFDLDPEEVLVMTFQFLLKKKTPRQTEGMLLSSQFNINYFAISEVDQWWSDFVNEWTNIGKTLQGDGKFWRMNRCETDLAVAWLRRHGK</sequence>